<keyword evidence="2" id="KW-0012">Acyltransferase</keyword>
<dbReference type="InterPro" id="IPR050832">
    <property type="entry name" value="Bact_Acetyltransf"/>
</dbReference>
<dbReference type="GO" id="GO:0016747">
    <property type="term" value="F:acyltransferase activity, transferring groups other than amino-acyl groups"/>
    <property type="evidence" value="ECO:0007669"/>
    <property type="project" value="InterPro"/>
</dbReference>
<dbReference type="EMBL" id="CCSD01000056">
    <property type="protein sequence ID" value="CDZ89121.1"/>
    <property type="molecule type" value="Genomic_DNA"/>
</dbReference>
<evidence type="ECO:0000259" key="3">
    <source>
        <dbReference type="PROSITE" id="PS51186"/>
    </source>
</evidence>
<proteinExistence type="predicted"/>
<reference evidence="4 5" key="1">
    <citation type="journal article" date="2014" name="Genome Announc.">
        <title>Draft Genome Sequence of Propane- and Butane-Oxidizing Actinobacterium Rhodococcus ruber IEGM 231.</title>
        <authorList>
            <person name="Ivshina I.B."/>
            <person name="Kuyukina M.S."/>
            <person name="Krivoruchko A.V."/>
            <person name="Barbe V."/>
            <person name="Fischer C."/>
        </authorList>
    </citation>
    <scope>NUCLEOTIDE SEQUENCE [LARGE SCALE GENOMIC DNA]</scope>
</reference>
<evidence type="ECO:0000313" key="5">
    <source>
        <dbReference type="Proteomes" id="UP000042997"/>
    </source>
</evidence>
<accession>A0A098BN27</accession>
<evidence type="ECO:0000313" key="4">
    <source>
        <dbReference type="EMBL" id="CDZ89121.1"/>
    </source>
</evidence>
<feature type="domain" description="N-acetyltransferase" evidence="3">
    <location>
        <begin position="164"/>
        <end position="314"/>
    </location>
</feature>
<name>A0A098BN27_9NOCA</name>
<dbReference type="PANTHER" id="PTHR43877">
    <property type="entry name" value="AMINOALKYLPHOSPHONATE N-ACETYLTRANSFERASE-RELATED-RELATED"/>
    <property type="match status" value="1"/>
</dbReference>
<sequence>MHIEPRSLDDAAVHSLVDEVQLEYVRRYGGPDHTLLHPQEFDPPHGIFLLASLDDVPAGIGGWRARNSAHPGLRDGDAEIKRMYVRAGLRRRGVARRILAELERTAAEAGRRRMVLETGTEQPEALAMYAAAGYVPLAERFGEYACSDSSLYFAKDLPPQDAAHRIRPATAADLPLLQDIERAAGRALTELGMDAVADDAPPTLAELREYVTAGRVWVGTDGDDRPVAYLLAEIVDGTAHVAQVSVHPEHARRGLGRVLIDHLATWARVRALPALTLTTFVDVPWNGPYYRRLGFEFVRDDDLGPGLRRIRREEAARGLDRWPRAVMRRGL</sequence>
<evidence type="ECO:0000256" key="1">
    <source>
        <dbReference type="ARBA" id="ARBA00022679"/>
    </source>
</evidence>
<dbReference type="eggNOG" id="COG0456">
    <property type="taxonomic scope" value="Bacteria"/>
</dbReference>
<dbReference type="Gene3D" id="3.40.630.30">
    <property type="match status" value="2"/>
</dbReference>
<keyword evidence="1 4" id="KW-0808">Transferase</keyword>
<protein>
    <submittedName>
        <fullName evidence="4">Acetyltransferase (Modular protein)</fullName>
    </submittedName>
</protein>
<dbReference type="PANTHER" id="PTHR43877:SF2">
    <property type="entry name" value="AMINOALKYLPHOSPHONATE N-ACETYLTRANSFERASE-RELATED"/>
    <property type="match status" value="1"/>
</dbReference>
<dbReference type="OrthoDB" id="572496at2"/>
<dbReference type="SUPFAM" id="SSF55729">
    <property type="entry name" value="Acyl-CoA N-acyltransferases (Nat)"/>
    <property type="match status" value="2"/>
</dbReference>
<dbReference type="AlphaFoldDB" id="A0A098BN27"/>
<evidence type="ECO:0000256" key="2">
    <source>
        <dbReference type="ARBA" id="ARBA00023315"/>
    </source>
</evidence>
<dbReference type="InterPro" id="IPR016181">
    <property type="entry name" value="Acyl_CoA_acyltransferase"/>
</dbReference>
<gene>
    <name evidence="4" type="ORF">RHRU231_450288</name>
</gene>
<dbReference type="CDD" id="cd04301">
    <property type="entry name" value="NAT_SF"/>
    <property type="match status" value="2"/>
</dbReference>
<dbReference type="InterPro" id="IPR000182">
    <property type="entry name" value="GNAT_dom"/>
</dbReference>
<organism evidence="4 5">
    <name type="scientific">Rhodococcus ruber</name>
    <dbReference type="NCBI Taxonomy" id="1830"/>
    <lineage>
        <taxon>Bacteria</taxon>
        <taxon>Bacillati</taxon>
        <taxon>Actinomycetota</taxon>
        <taxon>Actinomycetes</taxon>
        <taxon>Mycobacteriales</taxon>
        <taxon>Nocardiaceae</taxon>
        <taxon>Rhodococcus</taxon>
    </lineage>
</organism>
<dbReference type="Pfam" id="PF00583">
    <property type="entry name" value="Acetyltransf_1"/>
    <property type="match status" value="2"/>
</dbReference>
<dbReference type="RefSeq" id="WP_082061276.1">
    <property type="nucleotide sequence ID" value="NZ_CP129899.1"/>
</dbReference>
<dbReference type="PROSITE" id="PS51186">
    <property type="entry name" value="GNAT"/>
    <property type="match status" value="2"/>
</dbReference>
<dbReference type="Proteomes" id="UP000042997">
    <property type="component" value="Unassembled WGS sequence"/>
</dbReference>
<feature type="domain" description="N-acetyltransferase" evidence="3">
    <location>
        <begin position="3"/>
        <end position="158"/>
    </location>
</feature>